<dbReference type="InterPro" id="IPR007535">
    <property type="entry name" value="Catechol_dOase_N"/>
</dbReference>
<dbReference type="EMBL" id="FNDK01000001">
    <property type="protein sequence ID" value="SDG91860.1"/>
    <property type="molecule type" value="Genomic_DNA"/>
</dbReference>
<dbReference type="Pfam" id="PF00775">
    <property type="entry name" value="Dioxygenase_C"/>
    <property type="match status" value="1"/>
</dbReference>
<evidence type="ECO:0000313" key="8">
    <source>
        <dbReference type="EMBL" id="SDG91860.1"/>
    </source>
</evidence>
<keyword evidence="3" id="KW-0479">Metal-binding</keyword>
<evidence type="ECO:0000256" key="3">
    <source>
        <dbReference type="ARBA" id="ARBA00022723"/>
    </source>
</evidence>
<dbReference type="STRING" id="568899.SAMN05192534_1015"/>
<dbReference type="RefSeq" id="WP_091270134.1">
    <property type="nucleotide sequence ID" value="NZ_FNDK01000001.1"/>
</dbReference>
<dbReference type="Pfam" id="PF04444">
    <property type="entry name" value="Dioxygenase_N"/>
    <property type="match status" value="1"/>
</dbReference>
<evidence type="ECO:0000259" key="7">
    <source>
        <dbReference type="PROSITE" id="PS00083"/>
    </source>
</evidence>
<sequence>MDARLSAIVSKLVYQVQETIDEFNITEEEWMEAIHFMTNVGKNDEYHLLSDVLGFSVKVNEKTHANSKNNVATDHSVEGPLYRDNAPVHHCEASMFEGEEEPGDVLFLSGQVTYSDGTPVPKAIVDVWQSNAEGDYENEDPKQADYNYRRKIETDNNGHYKLKTMVPGPYRISKSGYVGQLLQKMGRHDWRPAHIHFKISDDFQEPLTTMLFIENDPWIDSDAIGAVKDSLILRTKKIDDPNEMNQYEMDKPFYVAEYNFVIEKAEERTNQIN</sequence>
<organism evidence="8 9">
    <name type="scientific">Alteribacillus persepolensis</name>
    <dbReference type="NCBI Taxonomy" id="568899"/>
    <lineage>
        <taxon>Bacteria</taxon>
        <taxon>Bacillati</taxon>
        <taxon>Bacillota</taxon>
        <taxon>Bacilli</taxon>
        <taxon>Bacillales</taxon>
        <taxon>Bacillaceae</taxon>
        <taxon>Alteribacillus</taxon>
    </lineage>
</organism>
<evidence type="ECO:0000256" key="2">
    <source>
        <dbReference type="ARBA" id="ARBA00007825"/>
    </source>
</evidence>
<feature type="domain" description="Intradiol ring-cleavage dioxygenases" evidence="7">
    <location>
        <begin position="108"/>
        <end position="136"/>
    </location>
</feature>
<dbReference type="Proteomes" id="UP000199163">
    <property type="component" value="Unassembled WGS sequence"/>
</dbReference>
<gene>
    <name evidence="8" type="ORF">SAMN05192534_1015</name>
</gene>
<dbReference type="PROSITE" id="PS00083">
    <property type="entry name" value="INTRADIOL_DIOXYGENAS"/>
    <property type="match status" value="1"/>
</dbReference>
<evidence type="ECO:0000256" key="6">
    <source>
        <dbReference type="ARBA" id="ARBA00023004"/>
    </source>
</evidence>
<dbReference type="PANTHER" id="PTHR33711:SF7">
    <property type="entry name" value="INTRADIOL RING-CLEAVAGE DIOXYGENASES DOMAIN-CONTAINING PROTEIN-RELATED"/>
    <property type="match status" value="1"/>
</dbReference>
<comment type="similarity">
    <text evidence="2">Belongs to the intradiol ring-cleavage dioxygenase family.</text>
</comment>
<protein>
    <submittedName>
        <fullName evidence="8">Catechol 1,2-dioxygenase/hydroxyquinol 1,2-dioxygenase</fullName>
    </submittedName>
</protein>
<evidence type="ECO:0000256" key="1">
    <source>
        <dbReference type="ARBA" id="ARBA00001965"/>
    </source>
</evidence>
<dbReference type="OrthoDB" id="9800887at2"/>
<evidence type="ECO:0000313" key="9">
    <source>
        <dbReference type="Proteomes" id="UP000199163"/>
    </source>
</evidence>
<dbReference type="InterPro" id="IPR000627">
    <property type="entry name" value="Intradiol_dOase_C"/>
</dbReference>
<comment type="cofactor">
    <cofactor evidence="1">
        <name>Fe(3+)</name>
        <dbReference type="ChEBI" id="CHEBI:29034"/>
    </cofactor>
</comment>
<keyword evidence="4 8" id="KW-0223">Dioxygenase</keyword>
<dbReference type="GO" id="GO:0008199">
    <property type="term" value="F:ferric iron binding"/>
    <property type="evidence" value="ECO:0007669"/>
    <property type="project" value="InterPro"/>
</dbReference>
<dbReference type="PANTHER" id="PTHR33711">
    <property type="entry name" value="DIOXYGENASE, PUTATIVE (AFU_ORTHOLOGUE AFUA_2G02910)-RELATED"/>
    <property type="match status" value="1"/>
</dbReference>
<dbReference type="Gene3D" id="2.60.130.10">
    <property type="entry name" value="Aromatic compound dioxygenase"/>
    <property type="match status" value="1"/>
</dbReference>
<evidence type="ECO:0000256" key="4">
    <source>
        <dbReference type="ARBA" id="ARBA00022964"/>
    </source>
</evidence>
<name>A0A1G7Y7B2_9BACI</name>
<dbReference type="SUPFAM" id="SSF49482">
    <property type="entry name" value="Aromatic compound dioxygenase"/>
    <property type="match status" value="1"/>
</dbReference>
<dbReference type="GO" id="GO:0018576">
    <property type="term" value="F:catechol 1,2-dioxygenase activity"/>
    <property type="evidence" value="ECO:0007669"/>
    <property type="project" value="InterPro"/>
</dbReference>
<keyword evidence="6" id="KW-0408">Iron</keyword>
<evidence type="ECO:0000256" key="5">
    <source>
        <dbReference type="ARBA" id="ARBA00023002"/>
    </source>
</evidence>
<proteinExistence type="inferred from homology"/>
<reference evidence="8 9" key="1">
    <citation type="submission" date="2016-10" db="EMBL/GenBank/DDBJ databases">
        <authorList>
            <person name="de Groot N.N."/>
        </authorList>
    </citation>
    <scope>NUCLEOTIDE SEQUENCE [LARGE SCALE GENOMIC DNA]</scope>
    <source>
        <strain evidence="8 9">DSM 21632</strain>
    </source>
</reference>
<dbReference type="AlphaFoldDB" id="A0A1G7Y7B2"/>
<keyword evidence="9" id="KW-1185">Reference proteome</keyword>
<dbReference type="InterPro" id="IPR050770">
    <property type="entry name" value="Intradiol_RC_Dioxygenase"/>
</dbReference>
<dbReference type="InterPro" id="IPR015889">
    <property type="entry name" value="Intradiol_dOase_core"/>
</dbReference>
<dbReference type="GO" id="GO:0009712">
    <property type="term" value="P:catechol-containing compound metabolic process"/>
    <property type="evidence" value="ECO:0007669"/>
    <property type="project" value="InterPro"/>
</dbReference>
<keyword evidence="5" id="KW-0560">Oxidoreductase</keyword>
<accession>A0A1G7Y7B2</accession>